<dbReference type="PANTHER" id="PTHR11106:SF27">
    <property type="entry name" value="MACRO DOMAIN-CONTAINING PROTEIN"/>
    <property type="match status" value="1"/>
</dbReference>
<dbReference type="PROSITE" id="PS51154">
    <property type="entry name" value="MACRO"/>
    <property type="match status" value="1"/>
</dbReference>
<gene>
    <name evidence="2" type="ORF">LY89DRAFT_219514</name>
</gene>
<evidence type="ECO:0000313" key="3">
    <source>
        <dbReference type="Proteomes" id="UP000070700"/>
    </source>
</evidence>
<dbReference type="SUPFAM" id="SSF52949">
    <property type="entry name" value="Macro domain-like"/>
    <property type="match status" value="1"/>
</dbReference>
<evidence type="ECO:0000259" key="1">
    <source>
        <dbReference type="PROSITE" id="PS51154"/>
    </source>
</evidence>
<reference evidence="2 3" key="1">
    <citation type="submission" date="2015-10" db="EMBL/GenBank/DDBJ databases">
        <title>Full genome of DAOMC 229536 Phialocephala scopiformis, a fungal endophyte of spruce producing the potent anti-insectan compound rugulosin.</title>
        <authorList>
            <consortium name="DOE Joint Genome Institute"/>
            <person name="Walker A.K."/>
            <person name="Frasz S.L."/>
            <person name="Seifert K.A."/>
            <person name="Miller J.D."/>
            <person name="Mondo S.J."/>
            <person name="Labutti K."/>
            <person name="Lipzen A."/>
            <person name="Dockter R."/>
            <person name="Kennedy M."/>
            <person name="Grigoriev I.V."/>
            <person name="Spatafora J.W."/>
        </authorList>
    </citation>
    <scope>NUCLEOTIDE SEQUENCE [LARGE SCALE GENOMIC DNA]</scope>
    <source>
        <strain evidence="2 3">CBS 120377</strain>
    </source>
</reference>
<keyword evidence="3" id="KW-1185">Reference proteome</keyword>
<organism evidence="2 3">
    <name type="scientific">Mollisia scopiformis</name>
    <name type="common">Conifer needle endophyte fungus</name>
    <name type="synonym">Phialocephala scopiformis</name>
    <dbReference type="NCBI Taxonomy" id="149040"/>
    <lineage>
        <taxon>Eukaryota</taxon>
        <taxon>Fungi</taxon>
        <taxon>Dikarya</taxon>
        <taxon>Ascomycota</taxon>
        <taxon>Pezizomycotina</taxon>
        <taxon>Leotiomycetes</taxon>
        <taxon>Helotiales</taxon>
        <taxon>Mollisiaceae</taxon>
        <taxon>Mollisia</taxon>
    </lineage>
</organism>
<dbReference type="KEGG" id="psco:LY89DRAFT_219514"/>
<protein>
    <submittedName>
        <fullName evidence="2">Macro domain-like protein</fullName>
    </submittedName>
</protein>
<proteinExistence type="predicted"/>
<feature type="domain" description="Macro" evidence="1">
    <location>
        <begin position="1"/>
        <end position="216"/>
    </location>
</feature>
<dbReference type="InterPro" id="IPR002589">
    <property type="entry name" value="Macro_dom"/>
</dbReference>
<dbReference type="InterPro" id="IPR043472">
    <property type="entry name" value="Macro_dom-like"/>
</dbReference>
<dbReference type="GeneID" id="28815655"/>
<dbReference type="AlphaFoldDB" id="A0A194WVN0"/>
<dbReference type="OrthoDB" id="6077599at2759"/>
<accession>A0A194WVN0</accession>
<dbReference type="Pfam" id="PF01661">
    <property type="entry name" value="Macro"/>
    <property type="match status" value="1"/>
</dbReference>
<dbReference type="Proteomes" id="UP000070700">
    <property type="component" value="Unassembled WGS sequence"/>
</dbReference>
<dbReference type="RefSeq" id="XP_018066375.1">
    <property type="nucleotide sequence ID" value="XM_018205929.1"/>
</dbReference>
<sequence>MMKLDIPRPHLVGDTGQFIHSSPCGRYQIWRAVIPTFPAEAIVNATNRQMILNTSIVPGGEFQIIRAAGNGLKEYLYETYGSGSGLPVGEAITTPSFEMANCWFLIHVNGPNYRMRTRRTLPLLKQQLADCYRRCLEEADKHGIKSIAFPCLSTGATLGWPRAVAARIGIDTMRRWFNHPIFGQRRRERIPGPIFFLADPVGPYSHQEEAWLAAFK</sequence>
<dbReference type="SMART" id="SM00506">
    <property type="entry name" value="A1pp"/>
    <property type="match status" value="1"/>
</dbReference>
<dbReference type="Gene3D" id="3.40.220.10">
    <property type="entry name" value="Leucine Aminopeptidase, subunit E, domain 1"/>
    <property type="match status" value="1"/>
</dbReference>
<evidence type="ECO:0000313" key="2">
    <source>
        <dbReference type="EMBL" id="KUJ12020.1"/>
    </source>
</evidence>
<dbReference type="InParanoid" id="A0A194WVN0"/>
<dbReference type="PANTHER" id="PTHR11106">
    <property type="entry name" value="GANGLIOSIDE INDUCED DIFFERENTIATION ASSOCIATED PROTEIN 2-RELATED"/>
    <property type="match status" value="1"/>
</dbReference>
<dbReference type="EMBL" id="KQ947425">
    <property type="protein sequence ID" value="KUJ12020.1"/>
    <property type="molecule type" value="Genomic_DNA"/>
</dbReference>
<name>A0A194WVN0_MOLSC</name>